<protein>
    <recommendedName>
        <fullName evidence="3">DUF1436 family protein</fullName>
    </recommendedName>
</protein>
<proteinExistence type="predicted"/>
<evidence type="ECO:0000313" key="2">
    <source>
        <dbReference type="Proteomes" id="UP001231941"/>
    </source>
</evidence>
<reference evidence="1 2" key="1">
    <citation type="submission" date="2023-08" db="EMBL/GenBank/DDBJ databases">
        <authorList>
            <person name="Park J.-S."/>
        </authorList>
    </citation>
    <scope>NUCLEOTIDE SEQUENCE [LARGE SCALE GENOMIC DNA]</scope>
    <source>
        <strain evidence="1 2">2205SS18-9</strain>
    </source>
</reference>
<dbReference type="Proteomes" id="UP001231941">
    <property type="component" value="Unassembled WGS sequence"/>
</dbReference>
<evidence type="ECO:0000313" key="1">
    <source>
        <dbReference type="EMBL" id="MDP5273849.1"/>
    </source>
</evidence>
<sequence length="148" mass="16839">MKEYTAISIFKNVSDDSMFMFPMGKNKIGAGTAINKPIIMNDDYTSKDIGVSLKKCIDVIINKKYTEEDKGLPVPELVTGIKSNWKFTRLYILTRVTLYPSEGFEITSTKREKNAYSWYEDTPQLKLNIDATKGELGEGVLKMFELCE</sequence>
<evidence type="ECO:0008006" key="3">
    <source>
        <dbReference type="Google" id="ProtNLM"/>
    </source>
</evidence>
<gene>
    <name evidence="1" type="ORF">Q5Y73_07015</name>
</gene>
<comment type="caution">
    <text evidence="1">The sequence shown here is derived from an EMBL/GenBank/DDBJ whole genome shotgun (WGS) entry which is preliminary data.</text>
</comment>
<dbReference type="EMBL" id="JAVAMP010000002">
    <property type="protein sequence ID" value="MDP5273849.1"/>
    <property type="molecule type" value="Genomic_DNA"/>
</dbReference>
<organism evidence="1 2">
    <name type="scientific">Chengkuizengella axinellae</name>
    <dbReference type="NCBI Taxonomy" id="3064388"/>
    <lineage>
        <taxon>Bacteria</taxon>
        <taxon>Bacillati</taxon>
        <taxon>Bacillota</taxon>
        <taxon>Bacilli</taxon>
        <taxon>Bacillales</taxon>
        <taxon>Paenibacillaceae</taxon>
        <taxon>Chengkuizengella</taxon>
    </lineage>
</organism>
<dbReference type="RefSeq" id="WP_305991148.1">
    <property type="nucleotide sequence ID" value="NZ_JAVAMP010000002.1"/>
</dbReference>
<accession>A0ABT9IWV3</accession>
<name>A0ABT9IWV3_9BACL</name>
<keyword evidence="2" id="KW-1185">Reference proteome</keyword>